<gene>
    <name evidence="1" type="ORF">MLD38_015443</name>
</gene>
<comment type="caution">
    <text evidence="1">The sequence shown here is derived from an EMBL/GenBank/DDBJ whole genome shotgun (WGS) entry which is preliminary data.</text>
</comment>
<dbReference type="EMBL" id="CM042883">
    <property type="protein sequence ID" value="KAI4377882.1"/>
    <property type="molecule type" value="Genomic_DNA"/>
</dbReference>
<proteinExistence type="predicted"/>
<sequence>MDILSFLENPTFYLLIGGAFLILQSIDLYCYRAWINLEGDDDDELHEIRLEDHHLRVPAIRWQRSRLEMGLRARSMAVYMVEEPLPPLNLSSDTVFPYRNGPESRVKYLECAICLEEYEDGRECRFLPDCRHVYHRDCIDKWLVQKRLCPLCRAPVHSSVADSEANIEPADN</sequence>
<evidence type="ECO:0000313" key="1">
    <source>
        <dbReference type="EMBL" id="KAI4377882.1"/>
    </source>
</evidence>
<name>A0ACB9RHG9_9MYRT</name>
<accession>A0ACB9RHG9</accession>
<protein>
    <submittedName>
        <fullName evidence="1">Uncharacterized protein</fullName>
    </submittedName>
</protein>
<dbReference type="Proteomes" id="UP001057402">
    <property type="component" value="Chromosome 4"/>
</dbReference>
<evidence type="ECO:0000313" key="2">
    <source>
        <dbReference type="Proteomes" id="UP001057402"/>
    </source>
</evidence>
<organism evidence="1 2">
    <name type="scientific">Melastoma candidum</name>
    <dbReference type="NCBI Taxonomy" id="119954"/>
    <lineage>
        <taxon>Eukaryota</taxon>
        <taxon>Viridiplantae</taxon>
        <taxon>Streptophyta</taxon>
        <taxon>Embryophyta</taxon>
        <taxon>Tracheophyta</taxon>
        <taxon>Spermatophyta</taxon>
        <taxon>Magnoliopsida</taxon>
        <taxon>eudicotyledons</taxon>
        <taxon>Gunneridae</taxon>
        <taxon>Pentapetalae</taxon>
        <taxon>rosids</taxon>
        <taxon>malvids</taxon>
        <taxon>Myrtales</taxon>
        <taxon>Melastomataceae</taxon>
        <taxon>Melastomatoideae</taxon>
        <taxon>Melastomateae</taxon>
        <taxon>Melastoma</taxon>
    </lineage>
</organism>
<keyword evidence="2" id="KW-1185">Reference proteome</keyword>
<reference evidence="2" key="1">
    <citation type="journal article" date="2023" name="Front. Plant Sci.">
        <title>Chromosomal-level genome assembly of Melastoma candidum provides insights into trichome evolution.</title>
        <authorList>
            <person name="Zhong Y."/>
            <person name="Wu W."/>
            <person name="Sun C."/>
            <person name="Zou P."/>
            <person name="Liu Y."/>
            <person name="Dai S."/>
            <person name="Zhou R."/>
        </authorList>
    </citation>
    <scope>NUCLEOTIDE SEQUENCE [LARGE SCALE GENOMIC DNA]</scope>
</reference>